<organism evidence="2 3">
    <name type="scientific">Candidatus Woesebacteria bacterium RIFCSPHIGHO2_01_FULL_40_22</name>
    <dbReference type="NCBI Taxonomy" id="1802499"/>
    <lineage>
        <taxon>Bacteria</taxon>
        <taxon>Candidatus Woeseibacteriota</taxon>
    </lineage>
</organism>
<dbReference type="Proteomes" id="UP000179221">
    <property type="component" value="Unassembled WGS sequence"/>
</dbReference>
<dbReference type="SUPFAM" id="SSF55811">
    <property type="entry name" value="Nudix"/>
    <property type="match status" value="1"/>
</dbReference>
<proteinExistence type="predicted"/>
<sequence length="147" mass="16698">MLKTKETDISTHIVAVFAFIIKDGKVLLAKRSKDDPQAPGIWSVPGGNVDMDEGEGIIVKTLKKEVLEEVGLNIEDDIVLICDEGFYRVSGHHVIGLSFLCKWKDGVAKPLEDQDEVRWFTKEELKNFSKLPDYFKVRVNKLLQILR</sequence>
<evidence type="ECO:0000313" key="2">
    <source>
        <dbReference type="EMBL" id="OGM27605.1"/>
    </source>
</evidence>
<comment type="caution">
    <text evidence="2">The sequence shown here is derived from an EMBL/GenBank/DDBJ whole genome shotgun (WGS) entry which is preliminary data.</text>
</comment>
<feature type="domain" description="Nudix hydrolase" evidence="1">
    <location>
        <begin position="11"/>
        <end position="145"/>
    </location>
</feature>
<evidence type="ECO:0000259" key="1">
    <source>
        <dbReference type="PROSITE" id="PS51462"/>
    </source>
</evidence>
<dbReference type="PANTHER" id="PTHR43736">
    <property type="entry name" value="ADP-RIBOSE PYROPHOSPHATASE"/>
    <property type="match status" value="1"/>
</dbReference>
<reference evidence="2 3" key="1">
    <citation type="journal article" date="2016" name="Nat. Commun.">
        <title>Thousands of microbial genomes shed light on interconnected biogeochemical processes in an aquifer system.</title>
        <authorList>
            <person name="Anantharaman K."/>
            <person name="Brown C.T."/>
            <person name="Hug L.A."/>
            <person name="Sharon I."/>
            <person name="Castelle C.J."/>
            <person name="Probst A.J."/>
            <person name="Thomas B.C."/>
            <person name="Singh A."/>
            <person name="Wilkins M.J."/>
            <person name="Karaoz U."/>
            <person name="Brodie E.L."/>
            <person name="Williams K.H."/>
            <person name="Hubbard S.S."/>
            <person name="Banfield J.F."/>
        </authorList>
    </citation>
    <scope>NUCLEOTIDE SEQUENCE [LARGE SCALE GENOMIC DNA]</scope>
</reference>
<gene>
    <name evidence="2" type="ORF">A2628_02340</name>
</gene>
<protein>
    <recommendedName>
        <fullName evidence="1">Nudix hydrolase domain-containing protein</fullName>
    </recommendedName>
</protein>
<dbReference type="PANTHER" id="PTHR43736:SF1">
    <property type="entry name" value="DIHYDRONEOPTERIN TRIPHOSPHATE DIPHOSPHATASE"/>
    <property type="match status" value="1"/>
</dbReference>
<dbReference type="InterPro" id="IPR000086">
    <property type="entry name" value="NUDIX_hydrolase_dom"/>
</dbReference>
<evidence type="ECO:0000313" key="3">
    <source>
        <dbReference type="Proteomes" id="UP000179221"/>
    </source>
</evidence>
<dbReference type="EMBL" id="MGGL01000004">
    <property type="protein sequence ID" value="OGM27605.1"/>
    <property type="molecule type" value="Genomic_DNA"/>
</dbReference>
<dbReference type="InterPro" id="IPR015797">
    <property type="entry name" value="NUDIX_hydrolase-like_dom_sf"/>
</dbReference>
<dbReference type="Pfam" id="PF00293">
    <property type="entry name" value="NUDIX"/>
    <property type="match status" value="1"/>
</dbReference>
<dbReference type="PROSITE" id="PS51462">
    <property type="entry name" value="NUDIX"/>
    <property type="match status" value="1"/>
</dbReference>
<dbReference type="Gene3D" id="3.90.79.10">
    <property type="entry name" value="Nucleoside Triphosphate Pyrophosphohydrolase"/>
    <property type="match status" value="1"/>
</dbReference>
<accession>A0A1F7YM37</accession>
<name>A0A1F7YM37_9BACT</name>
<dbReference type="AlphaFoldDB" id="A0A1F7YM37"/>